<evidence type="ECO:0000259" key="4">
    <source>
        <dbReference type="Pfam" id="PF00384"/>
    </source>
</evidence>
<sequence length="594" mass="66983">MIYTTCALDCYDGCSIVYDNDKISGDKLHPVTQGALCANVNKNIFKEPRITTPMINGKAISMDEALEYIASVVDDKTLLWRGSGNVAVMQEVTNLLMGKIDGTITKGSLCDGAGEAGIIEGRGVNLTLPLEQIAKSEVVVIWGRDVTVTNRHILPFIKDKKIIVIDPIKTKIAKSAHLHIQLAPRSDLYLAVLLARFIFMEELHDKKWLDKFASDYEEYYDFVRTFRIKALLALIDTNLDTIGDMLSLIEGKKVVFLVGAGVQKYSIGNEVLRAIDAVAVLLGLFGKEGCGVSYLGDSKLGFKNPFVTEIKKVSKVDTPFDEFDSVIIQGGNPCESMPNTNEVINRLENVKNVIYFGLYENETSRRANVVIPAKNFFEKNDVRLSYGHSYVSKINKIKECDFGISEYDFVREIFKIKSFGGLESEEYYLNYWLDQCDKMGNIFISKAYRELPYENGFGKDEDEEFVFLDDHDDDFIERKKLKRPRGYKNILDKENSFWLVNSKSNDSLNTQFEKSNRVILHPDLGFCDDEEVMVSSEFGEIRLRIKNSVDIRIDCVKITANTIGINKLTPSIISNEGHNACYGEVKVSLSKVLI</sequence>
<evidence type="ECO:0000313" key="5">
    <source>
        <dbReference type="EMBL" id="CUV65495.1"/>
    </source>
</evidence>
<dbReference type="GO" id="GO:0016491">
    <property type="term" value="F:oxidoreductase activity"/>
    <property type="evidence" value="ECO:0007669"/>
    <property type="project" value="UniProtKB-KW"/>
</dbReference>
<dbReference type="EMBL" id="FAXN01000038">
    <property type="protein sequence ID" value="CUV65495.1"/>
    <property type="molecule type" value="Genomic_DNA"/>
</dbReference>
<organism evidence="5">
    <name type="scientific">Sulfurovum sp. enrichment culture clone C5</name>
    <dbReference type="NCBI Taxonomy" id="497650"/>
    <lineage>
        <taxon>Bacteria</taxon>
        <taxon>Pseudomonadati</taxon>
        <taxon>Campylobacterota</taxon>
        <taxon>Epsilonproteobacteria</taxon>
        <taxon>Campylobacterales</taxon>
        <taxon>Sulfurovaceae</taxon>
        <taxon>Sulfurovum</taxon>
        <taxon>environmental samples</taxon>
    </lineage>
</organism>
<protein>
    <submittedName>
        <fullName evidence="5">Molybdopterin oxidoreductase</fullName>
        <ecNumber evidence="5">1.-.-.-</ecNumber>
    </submittedName>
</protein>
<keyword evidence="2" id="KW-0408">Iron</keyword>
<dbReference type="GO" id="GO:0051536">
    <property type="term" value="F:iron-sulfur cluster binding"/>
    <property type="evidence" value="ECO:0007669"/>
    <property type="project" value="UniProtKB-KW"/>
</dbReference>
<name>A0A0S4XMF7_9BACT</name>
<dbReference type="InterPro" id="IPR050612">
    <property type="entry name" value="Prok_Mopterin_Oxidored"/>
</dbReference>
<evidence type="ECO:0000256" key="1">
    <source>
        <dbReference type="ARBA" id="ARBA00022723"/>
    </source>
</evidence>
<dbReference type="Pfam" id="PF00384">
    <property type="entry name" value="Molybdopterin"/>
    <property type="match status" value="1"/>
</dbReference>
<reference evidence="5" key="1">
    <citation type="submission" date="2015-11" db="EMBL/GenBank/DDBJ databases">
        <authorList>
            <person name="Zhang Y."/>
            <person name="Guo Z."/>
        </authorList>
    </citation>
    <scope>NUCLEOTIDE SEQUENCE</scope>
    <source>
        <strain evidence="5">BN30871</strain>
    </source>
</reference>
<feature type="domain" description="Molybdopterin oxidoreductase" evidence="4">
    <location>
        <begin position="49"/>
        <end position="384"/>
    </location>
</feature>
<keyword evidence="5" id="KW-0560">Oxidoreductase</keyword>
<dbReference type="GO" id="GO:0046872">
    <property type="term" value="F:metal ion binding"/>
    <property type="evidence" value="ECO:0007669"/>
    <property type="project" value="UniProtKB-KW"/>
</dbReference>
<dbReference type="SUPFAM" id="SSF50692">
    <property type="entry name" value="ADC-like"/>
    <property type="match status" value="1"/>
</dbReference>
<dbReference type="SUPFAM" id="SSF53706">
    <property type="entry name" value="Formate dehydrogenase/DMSO reductase, domains 1-3"/>
    <property type="match status" value="1"/>
</dbReference>
<dbReference type="InterPro" id="IPR009010">
    <property type="entry name" value="Asp_de-COase-like_dom_sf"/>
</dbReference>
<dbReference type="PANTHER" id="PTHR43742:SF6">
    <property type="entry name" value="OXIDOREDUCTASE YYAE-RELATED"/>
    <property type="match status" value="1"/>
</dbReference>
<dbReference type="AlphaFoldDB" id="A0A0S4XMF7"/>
<proteinExistence type="predicted"/>
<dbReference type="Gene3D" id="3.40.228.10">
    <property type="entry name" value="Dimethylsulfoxide Reductase, domain 2"/>
    <property type="match status" value="1"/>
</dbReference>
<accession>A0A0S4XMF7</accession>
<evidence type="ECO:0000256" key="2">
    <source>
        <dbReference type="ARBA" id="ARBA00023004"/>
    </source>
</evidence>
<dbReference type="Gene3D" id="3.30.200.210">
    <property type="match status" value="1"/>
</dbReference>
<dbReference type="InterPro" id="IPR006656">
    <property type="entry name" value="Mopterin_OxRdtase"/>
</dbReference>
<dbReference type="EC" id="1.-.-.-" evidence="5"/>
<evidence type="ECO:0000256" key="3">
    <source>
        <dbReference type="ARBA" id="ARBA00023014"/>
    </source>
</evidence>
<dbReference type="PANTHER" id="PTHR43742">
    <property type="entry name" value="TRIMETHYLAMINE-N-OXIDE REDUCTASE"/>
    <property type="match status" value="1"/>
</dbReference>
<keyword evidence="1" id="KW-0479">Metal-binding</keyword>
<dbReference type="Gene3D" id="3.40.50.740">
    <property type="match status" value="1"/>
</dbReference>
<keyword evidence="3" id="KW-0411">Iron-sulfur</keyword>
<gene>
    <name evidence="5" type="primary">yoaE</name>
    <name evidence="5" type="ORF">BN3087_380011</name>
</gene>